<keyword evidence="6 8" id="KW-0067">ATP-binding</keyword>
<evidence type="ECO:0000256" key="2">
    <source>
        <dbReference type="ARBA" id="ARBA00008772"/>
    </source>
</evidence>
<comment type="catalytic activity">
    <reaction evidence="7 8 9">
        <text>L-cysteine + L-glutamate + ATP = gamma-L-glutamyl-L-cysteine + ADP + phosphate + H(+)</text>
        <dbReference type="Rhea" id="RHEA:13285"/>
        <dbReference type="ChEBI" id="CHEBI:15378"/>
        <dbReference type="ChEBI" id="CHEBI:29985"/>
        <dbReference type="ChEBI" id="CHEBI:30616"/>
        <dbReference type="ChEBI" id="CHEBI:35235"/>
        <dbReference type="ChEBI" id="CHEBI:43474"/>
        <dbReference type="ChEBI" id="CHEBI:58173"/>
        <dbReference type="ChEBI" id="CHEBI:456216"/>
        <dbReference type="EC" id="6.3.2.2"/>
    </reaction>
</comment>
<evidence type="ECO:0000256" key="4">
    <source>
        <dbReference type="ARBA" id="ARBA00022684"/>
    </source>
</evidence>
<dbReference type="OrthoDB" id="9803907at2"/>
<dbReference type="GO" id="GO:0004357">
    <property type="term" value="F:glutamate-cysteine ligase activity"/>
    <property type="evidence" value="ECO:0007669"/>
    <property type="project" value="UniProtKB-UniRule"/>
</dbReference>
<evidence type="ECO:0000256" key="9">
    <source>
        <dbReference type="RuleBase" id="RU004391"/>
    </source>
</evidence>
<dbReference type="UniPathway" id="UPA00142">
    <property type="reaction ID" value="UER00209"/>
</dbReference>
<comment type="similarity">
    <text evidence="2 8">Belongs to the glutamate--cysteine ligase type 1 family. Type 1 subfamily.</text>
</comment>
<dbReference type="EMBL" id="VKAD01000001">
    <property type="protein sequence ID" value="TXR54743.1"/>
    <property type="molecule type" value="Genomic_DNA"/>
</dbReference>
<proteinExistence type="inferred from homology"/>
<dbReference type="GO" id="GO:0006750">
    <property type="term" value="P:glutathione biosynthetic process"/>
    <property type="evidence" value="ECO:0007669"/>
    <property type="project" value="UniProtKB-UniRule"/>
</dbReference>
<evidence type="ECO:0000256" key="6">
    <source>
        <dbReference type="ARBA" id="ARBA00022840"/>
    </source>
</evidence>
<accession>A0A5C8ZC52</accession>
<dbReference type="HAMAP" id="MF_00578">
    <property type="entry name" value="Glu_cys_ligase"/>
    <property type="match status" value="1"/>
</dbReference>
<name>A0A5C8ZC52_9GAMM</name>
<dbReference type="SUPFAM" id="SSF55931">
    <property type="entry name" value="Glutamine synthetase/guanido kinase"/>
    <property type="match status" value="1"/>
</dbReference>
<dbReference type="GO" id="GO:0005524">
    <property type="term" value="F:ATP binding"/>
    <property type="evidence" value="ECO:0007669"/>
    <property type="project" value="UniProtKB-KW"/>
</dbReference>
<keyword evidence="12" id="KW-1185">Reference proteome</keyword>
<evidence type="ECO:0000259" key="10">
    <source>
        <dbReference type="Pfam" id="PF04262"/>
    </source>
</evidence>
<keyword evidence="5 8" id="KW-0547">Nucleotide-binding</keyword>
<evidence type="ECO:0000313" key="12">
    <source>
        <dbReference type="Proteomes" id="UP000321764"/>
    </source>
</evidence>
<dbReference type="RefSeq" id="WP_147714142.1">
    <property type="nucleotide sequence ID" value="NZ_VKAD01000001.1"/>
</dbReference>
<dbReference type="Pfam" id="PF04262">
    <property type="entry name" value="Glu_cys_ligase"/>
    <property type="match status" value="1"/>
</dbReference>
<dbReference type="Proteomes" id="UP000321764">
    <property type="component" value="Unassembled WGS sequence"/>
</dbReference>
<dbReference type="InterPro" id="IPR014746">
    <property type="entry name" value="Gln_synth/guanido_kin_cat_dom"/>
</dbReference>
<comment type="pathway">
    <text evidence="1 8 9">Sulfur metabolism; glutathione biosynthesis; glutathione from L-cysteine and L-glutamate: step 1/2.</text>
</comment>
<dbReference type="InterPro" id="IPR006334">
    <property type="entry name" value="Glut_cys_ligase"/>
</dbReference>
<evidence type="ECO:0000256" key="5">
    <source>
        <dbReference type="ARBA" id="ARBA00022741"/>
    </source>
</evidence>
<evidence type="ECO:0000256" key="1">
    <source>
        <dbReference type="ARBA" id="ARBA00005006"/>
    </source>
</evidence>
<dbReference type="GO" id="GO:0046872">
    <property type="term" value="F:metal ion binding"/>
    <property type="evidence" value="ECO:0007669"/>
    <property type="project" value="TreeGrafter"/>
</dbReference>
<dbReference type="PANTHER" id="PTHR38761:SF1">
    <property type="entry name" value="GLUTAMATE--CYSTEINE LIGASE"/>
    <property type="match status" value="1"/>
</dbReference>
<keyword evidence="3 8" id="KW-0436">Ligase</keyword>
<comment type="caution">
    <text evidence="11">The sequence shown here is derived from an EMBL/GenBank/DDBJ whole genome shotgun (WGS) entry which is preliminary data.</text>
</comment>
<organism evidence="11 12">
    <name type="scientific">Reinekea thalattae</name>
    <dbReference type="NCBI Taxonomy" id="2593301"/>
    <lineage>
        <taxon>Bacteria</taxon>
        <taxon>Pseudomonadati</taxon>
        <taxon>Pseudomonadota</taxon>
        <taxon>Gammaproteobacteria</taxon>
        <taxon>Oceanospirillales</taxon>
        <taxon>Saccharospirillaceae</taxon>
        <taxon>Reinekea</taxon>
    </lineage>
</organism>
<dbReference type="AlphaFoldDB" id="A0A5C8ZC52"/>
<keyword evidence="4 8" id="KW-0317">Glutathione biosynthesis</keyword>
<dbReference type="GO" id="GO:0005829">
    <property type="term" value="C:cytosol"/>
    <property type="evidence" value="ECO:0007669"/>
    <property type="project" value="TreeGrafter"/>
</dbReference>
<feature type="domain" description="Glutamate--cysteine ligase" evidence="10">
    <location>
        <begin position="18"/>
        <end position="377"/>
    </location>
</feature>
<dbReference type="NCBIfam" id="TIGR01434">
    <property type="entry name" value="glu_cys_ligase"/>
    <property type="match status" value="1"/>
</dbReference>
<dbReference type="PANTHER" id="PTHR38761">
    <property type="entry name" value="GLUTAMATE--CYSTEINE LIGASE"/>
    <property type="match status" value="1"/>
</dbReference>
<dbReference type="EC" id="6.3.2.2" evidence="8"/>
<reference evidence="11 12" key="1">
    <citation type="submission" date="2019-07" db="EMBL/GenBank/DDBJ databases">
        <title>Reinekea sp. strain SSH23 genome sequencing and assembly.</title>
        <authorList>
            <person name="Kim I."/>
        </authorList>
    </citation>
    <scope>NUCLEOTIDE SEQUENCE [LARGE SCALE GENOMIC DNA]</scope>
    <source>
        <strain evidence="11 12">SSH23</strain>
    </source>
</reference>
<evidence type="ECO:0000256" key="8">
    <source>
        <dbReference type="HAMAP-Rule" id="MF_00578"/>
    </source>
</evidence>
<evidence type="ECO:0000313" key="11">
    <source>
        <dbReference type="EMBL" id="TXR54743.1"/>
    </source>
</evidence>
<dbReference type="InterPro" id="IPR007370">
    <property type="entry name" value="Glu_cys_ligase"/>
</dbReference>
<sequence length="516" mass="58569">MAAISRFTLFKQLRASAFEFQRGIERETLRVRPNGQLSQTAHPESLGSALTHSSITTDYSESLLEFITGVHTDKNALFAELDELHRFAASQLDGERLWPSSMPAVLPQQEDIPIAQYGDSHIGRLKTIYRHGLWHRYGRKMQTIAGLHYNWSLNDSFWRQWALLNGKTGDLTDFKTNEYFGLIRSFRRHSWLLLYLFGASPAADESFTDAPTPTLSALNQQTLYAPYATSLRMSDIGYSNKAQADLFVCFNSLESYASTLMDAIQQPYPAYEAIGVKKGDQYQQLSTSILQIENEYYSDIRPKRVAYSGEKPIHALRKRGVEYIEVRCLDVNPYSPVGIDASDVDFIDLFLLWCVVQDHPEISVAECLQLMTNNQQVAIKGRDPELKIVVNEQSHGLTSLGTQLLESMQLVAAQIDSLTGTDTYQQACAAQLEKIQNPDQLPSQQVLADVKAQGSFLNFSSAQAEQLQVHYQAPLSSERFDFRVEESKRSWRRQQDIENSDQGPFDQFLAEYLRQE</sequence>
<gene>
    <name evidence="8" type="primary">gshA</name>
    <name evidence="11" type="ORF">FME95_09460</name>
</gene>
<evidence type="ECO:0000256" key="3">
    <source>
        <dbReference type="ARBA" id="ARBA00022598"/>
    </source>
</evidence>
<protein>
    <recommendedName>
        <fullName evidence="8">Glutamate--cysteine ligase</fullName>
        <ecNumber evidence="8">6.3.2.2</ecNumber>
    </recommendedName>
    <alternativeName>
        <fullName evidence="8">Gamma-ECS</fullName>
        <shortName evidence="8">GCS</shortName>
    </alternativeName>
    <alternativeName>
        <fullName evidence="8">Gamma-glutamylcysteine synthetase</fullName>
    </alternativeName>
</protein>
<dbReference type="Gene3D" id="3.30.590.20">
    <property type="match status" value="1"/>
</dbReference>
<evidence type="ECO:0000256" key="7">
    <source>
        <dbReference type="ARBA" id="ARBA00048819"/>
    </source>
</evidence>